<dbReference type="Pfam" id="PF13377">
    <property type="entry name" value="Peripla_BP_3"/>
    <property type="match status" value="1"/>
</dbReference>
<dbReference type="GO" id="GO:0000976">
    <property type="term" value="F:transcription cis-regulatory region binding"/>
    <property type="evidence" value="ECO:0007669"/>
    <property type="project" value="TreeGrafter"/>
</dbReference>
<feature type="domain" description="HTH lacI-type" evidence="4">
    <location>
        <begin position="10"/>
        <end position="64"/>
    </location>
</feature>
<organism evidence="5 6">
    <name type="scientific">Kineosporia babensis</name>
    <dbReference type="NCBI Taxonomy" id="499548"/>
    <lineage>
        <taxon>Bacteria</taxon>
        <taxon>Bacillati</taxon>
        <taxon>Actinomycetota</taxon>
        <taxon>Actinomycetes</taxon>
        <taxon>Kineosporiales</taxon>
        <taxon>Kineosporiaceae</taxon>
        <taxon>Kineosporia</taxon>
    </lineage>
</organism>
<dbReference type="InterPro" id="IPR010982">
    <property type="entry name" value="Lambda_DNA-bd_dom_sf"/>
</dbReference>
<evidence type="ECO:0000256" key="2">
    <source>
        <dbReference type="ARBA" id="ARBA00023125"/>
    </source>
</evidence>
<accession>A0A9X1SS25</accession>
<gene>
    <name evidence="5" type="ORF">LR394_04600</name>
</gene>
<evidence type="ECO:0000256" key="1">
    <source>
        <dbReference type="ARBA" id="ARBA00023015"/>
    </source>
</evidence>
<keyword evidence="6" id="KW-1185">Reference proteome</keyword>
<evidence type="ECO:0000313" key="6">
    <source>
        <dbReference type="Proteomes" id="UP001138997"/>
    </source>
</evidence>
<dbReference type="PANTHER" id="PTHR30146">
    <property type="entry name" value="LACI-RELATED TRANSCRIPTIONAL REPRESSOR"/>
    <property type="match status" value="1"/>
</dbReference>
<dbReference type="SUPFAM" id="SSF47413">
    <property type="entry name" value="lambda repressor-like DNA-binding domains"/>
    <property type="match status" value="1"/>
</dbReference>
<dbReference type="AlphaFoldDB" id="A0A9X1SS25"/>
<dbReference type="InterPro" id="IPR028082">
    <property type="entry name" value="Peripla_BP_I"/>
</dbReference>
<evidence type="ECO:0000313" key="5">
    <source>
        <dbReference type="EMBL" id="MCD5310164.1"/>
    </source>
</evidence>
<evidence type="ECO:0000259" key="4">
    <source>
        <dbReference type="PROSITE" id="PS50932"/>
    </source>
</evidence>
<reference evidence="5" key="1">
    <citation type="submission" date="2021-11" db="EMBL/GenBank/DDBJ databases">
        <title>Streptomyces corallinus and Kineosporia corallina sp. nov., two new coral-derived marine actinobacteria.</title>
        <authorList>
            <person name="Buangrab K."/>
            <person name="Sutthacheep M."/>
            <person name="Yeemin T."/>
            <person name="Harunari E."/>
            <person name="Igarashi Y."/>
            <person name="Sripreechasak P."/>
            <person name="Kanchanasin P."/>
            <person name="Tanasupawat S."/>
            <person name="Phongsopitanun W."/>
        </authorList>
    </citation>
    <scope>NUCLEOTIDE SEQUENCE</scope>
    <source>
        <strain evidence="5">JCM 31032</strain>
    </source>
</reference>
<dbReference type="CDD" id="cd06267">
    <property type="entry name" value="PBP1_LacI_sugar_binding-like"/>
    <property type="match status" value="1"/>
</dbReference>
<dbReference type="PROSITE" id="PS50932">
    <property type="entry name" value="HTH_LACI_2"/>
    <property type="match status" value="1"/>
</dbReference>
<dbReference type="SUPFAM" id="SSF53822">
    <property type="entry name" value="Periplasmic binding protein-like I"/>
    <property type="match status" value="1"/>
</dbReference>
<dbReference type="InterPro" id="IPR000843">
    <property type="entry name" value="HTH_LacI"/>
</dbReference>
<dbReference type="EMBL" id="JAJOMB010000002">
    <property type="protein sequence ID" value="MCD5310164.1"/>
    <property type="molecule type" value="Genomic_DNA"/>
</dbReference>
<keyword evidence="1" id="KW-0805">Transcription regulation</keyword>
<keyword evidence="2" id="KW-0238">DNA-binding</keyword>
<dbReference type="PROSITE" id="PS00356">
    <property type="entry name" value="HTH_LACI_1"/>
    <property type="match status" value="1"/>
</dbReference>
<dbReference type="Gene3D" id="1.10.260.40">
    <property type="entry name" value="lambda repressor-like DNA-binding domains"/>
    <property type="match status" value="1"/>
</dbReference>
<dbReference type="Gene3D" id="3.40.50.2300">
    <property type="match status" value="2"/>
</dbReference>
<dbReference type="Pfam" id="PF00356">
    <property type="entry name" value="LacI"/>
    <property type="match status" value="1"/>
</dbReference>
<proteinExistence type="predicted"/>
<dbReference type="RefSeq" id="WP_231439092.1">
    <property type="nucleotide sequence ID" value="NZ_JAJOMB010000002.1"/>
</dbReference>
<dbReference type="Proteomes" id="UP001138997">
    <property type="component" value="Unassembled WGS sequence"/>
</dbReference>
<protein>
    <submittedName>
        <fullName evidence="5">LacI family transcriptional regulator</fullName>
    </submittedName>
</protein>
<dbReference type="GO" id="GO:0003700">
    <property type="term" value="F:DNA-binding transcription factor activity"/>
    <property type="evidence" value="ECO:0007669"/>
    <property type="project" value="TreeGrafter"/>
</dbReference>
<name>A0A9X1SS25_9ACTN</name>
<sequence length="339" mass="35863">MNRRSPNRPPTLEEVALRAGVGRGTASRVINGSLQVSEAARNAVLQAVQDLGYVPNRAARSLVTQHTDVVALVVSESEDRLFGEPFFAQVVRGVSSALAGTSRQLLLAVDHRDSDRQRLNDYLSKQHVDGVLLLSIHGDDPLPGQLAARGVPAVLGGRPHSAVTSLPFVDMDNAGGAALAVEHLVAGGRRCVATLTGPLDMGAGRLRLEGYTSALAGHALPTLVEHGDFSENSGRVGARRLLERAPDLDAIFCASDQMAIGALAELAAAGRRVPEDVAVVGFDDSPTSRHTTPSLTTVHQPVEDMGARMVQTLSRMIEHPGDPVEDVVLPTHLVVRRSG</sequence>
<evidence type="ECO:0000256" key="3">
    <source>
        <dbReference type="ARBA" id="ARBA00023163"/>
    </source>
</evidence>
<dbReference type="CDD" id="cd01392">
    <property type="entry name" value="HTH_LacI"/>
    <property type="match status" value="1"/>
</dbReference>
<comment type="caution">
    <text evidence="5">The sequence shown here is derived from an EMBL/GenBank/DDBJ whole genome shotgun (WGS) entry which is preliminary data.</text>
</comment>
<dbReference type="InterPro" id="IPR046335">
    <property type="entry name" value="LacI/GalR-like_sensor"/>
</dbReference>
<dbReference type="PANTHER" id="PTHR30146:SF109">
    <property type="entry name" value="HTH-TYPE TRANSCRIPTIONAL REGULATOR GALS"/>
    <property type="match status" value="1"/>
</dbReference>
<keyword evidence="3" id="KW-0804">Transcription</keyword>
<dbReference type="SMART" id="SM00354">
    <property type="entry name" value="HTH_LACI"/>
    <property type="match status" value="1"/>
</dbReference>